<reference evidence="23" key="1">
    <citation type="submission" date="2020-06" db="EMBL/GenBank/DDBJ databases">
        <title>Draft genome of Bugula neritina, a colonial animal packing powerful symbionts and potential medicines.</title>
        <authorList>
            <person name="Rayko M."/>
        </authorList>
    </citation>
    <scope>NUCLEOTIDE SEQUENCE [LARGE SCALE GENOMIC DNA]</scope>
    <source>
        <strain evidence="23">Kwan_BN1</strain>
    </source>
</reference>
<feature type="transmembrane region" description="Helical" evidence="20">
    <location>
        <begin position="508"/>
        <end position="525"/>
    </location>
</feature>
<comment type="similarity">
    <text evidence="1">Belongs to the ligand-gated ion channel (TC 1.A.9) family. Gamma-aminobutyric acid receptor (TC 1.A.9.5) subfamily.</text>
</comment>
<evidence type="ECO:0000256" key="8">
    <source>
        <dbReference type="ARBA" id="ARBA00023065"/>
    </source>
</evidence>
<evidence type="ECO:0000256" key="1">
    <source>
        <dbReference type="ARBA" id="ARBA00010180"/>
    </source>
</evidence>
<dbReference type="InterPro" id="IPR018000">
    <property type="entry name" value="Neurotransmitter_ion_chnl_CS"/>
</dbReference>
<feature type="domain" description="Neurotransmitter-gated ion-channel transmembrane" evidence="22">
    <location>
        <begin position="267"/>
        <end position="522"/>
    </location>
</feature>
<keyword evidence="7" id="KW-0770">Synapse</keyword>
<dbReference type="GO" id="GO:0007214">
    <property type="term" value="P:gamma-aminobutyric acid signaling pathway"/>
    <property type="evidence" value="ECO:0007669"/>
    <property type="project" value="InterPro"/>
</dbReference>
<feature type="transmembrane region" description="Helical" evidence="20">
    <location>
        <begin position="293"/>
        <end position="313"/>
    </location>
</feature>
<dbReference type="InterPro" id="IPR006028">
    <property type="entry name" value="GABAA/Glycine_rcpt"/>
</dbReference>
<evidence type="ECO:0000256" key="19">
    <source>
        <dbReference type="ARBA" id="ARBA00071250"/>
    </source>
</evidence>
<keyword evidence="11" id="KW-0675">Receptor</keyword>
<dbReference type="PRINTS" id="PR01620">
    <property type="entry name" value="GABAARGAMMA"/>
</dbReference>
<dbReference type="GO" id="GO:0005230">
    <property type="term" value="F:extracellular ligand-gated monoatomic ion channel activity"/>
    <property type="evidence" value="ECO:0007669"/>
    <property type="project" value="InterPro"/>
</dbReference>
<dbReference type="GO" id="GO:0034707">
    <property type="term" value="C:chloride channel complex"/>
    <property type="evidence" value="ECO:0007669"/>
    <property type="project" value="UniProtKB-KW"/>
</dbReference>
<dbReference type="SUPFAM" id="SSF90112">
    <property type="entry name" value="Neurotransmitter-gated ion-channel transmembrane pore"/>
    <property type="match status" value="1"/>
</dbReference>
<evidence type="ECO:0000256" key="12">
    <source>
        <dbReference type="ARBA" id="ARBA00023173"/>
    </source>
</evidence>
<evidence type="ECO:0000256" key="3">
    <source>
        <dbReference type="ARBA" id="ARBA00022475"/>
    </source>
</evidence>
<evidence type="ECO:0000256" key="15">
    <source>
        <dbReference type="ARBA" id="ARBA00023257"/>
    </source>
</evidence>
<evidence type="ECO:0000256" key="2">
    <source>
        <dbReference type="ARBA" id="ARBA00022448"/>
    </source>
</evidence>
<feature type="domain" description="Neurotransmitter-gated ion-channel ligand-binding" evidence="21">
    <location>
        <begin position="54"/>
        <end position="258"/>
    </location>
</feature>
<dbReference type="PRINTS" id="PR00252">
    <property type="entry name" value="NRIONCHANNEL"/>
</dbReference>
<evidence type="ECO:0000259" key="21">
    <source>
        <dbReference type="Pfam" id="PF02931"/>
    </source>
</evidence>
<dbReference type="Pfam" id="PF02931">
    <property type="entry name" value="Neur_chan_LBD"/>
    <property type="match status" value="1"/>
</dbReference>
<dbReference type="PRINTS" id="PR00253">
    <property type="entry name" value="GABAARECEPTR"/>
</dbReference>
<feature type="chain" id="PRO_5029938736" description="Gamma-aminobutyric acid receptor subunit beta" evidence="20">
    <location>
        <begin position="21"/>
        <end position="539"/>
    </location>
</feature>
<comment type="subcellular location">
    <subcellularLocation>
        <location evidence="18">Postsynaptic cell membrane</location>
        <topology evidence="18">Multi-pass membrane protein</topology>
    </subcellularLocation>
</comment>
<evidence type="ECO:0000256" key="10">
    <source>
        <dbReference type="ARBA" id="ARBA00023157"/>
    </source>
</evidence>
<dbReference type="Pfam" id="PF02932">
    <property type="entry name" value="Neur_chan_memb"/>
    <property type="match status" value="1"/>
</dbReference>
<evidence type="ECO:0000313" key="24">
    <source>
        <dbReference type="Proteomes" id="UP000593567"/>
    </source>
</evidence>
<dbReference type="EMBL" id="VXIV02002825">
    <property type="protein sequence ID" value="KAF6022625.1"/>
    <property type="molecule type" value="Genomic_DNA"/>
</dbReference>
<keyword evidence="8 20" id="KW-0406">Ion transport</keyword>
<evidence type="ECO:0000256" key="7">
    <source>
        <dbReference type="ARBA" id="ARBA00023018"/>
    </source>
</evidence>
<dbReference type="GO" id="GO:0004890">
    <property type="term" value="F:GABA-A receptor activity"/>
    <property type="evidence" value="ECO:0007669"/>
    <property type="project" value="InterPro"/>
</dbReference>
<keyword evidence="14" id="KW-0868">Chloride</keyword>
<evidence type="ECO:0000256" key="18">
    <source>
        <dbReference type="ARBA" id="ARBA00034104"/>
    </source>
</evidence>
<dbReference type="InterPro" id="IPR006201">
    <property type="entry name" value="Neur_channel"/>
</dbReference>
<dbReference type="SUPFAM" id="SSF63712">
    <property type="entry name" value="Nicotinic receptor ligand binding domain-like"/>
    <property type="match status" value="1"/>
</dbReference>
<keyword evidence="3" id="KW-1003">Cell membrane</keyword>
<dbReference type="PROSITE" id="PS00236">
    <property type="entry name" value="NEUROTR_ION_CHANNEL"/>
    <property type="match status" value="1"/>
</dbReference>
<keyword evidence="12" id="KW-0869">Chloride channel</keyword>
<keyword evidence="6 20" id="KW-1133">Transmembrane helix</keyword>
<evidence type="ECO:0000313" key="23">
    <source>
        <dbReference type="EMBL" id="KAF6022625.1"/>
    </source>
</evidence>
<keyword evidence="5 20" id="KW-0732">Signal</keyword>
<evidence type="ECO:0000256" key="6">
    <source>
        <dbReference type="ARBA" id="ARBA00022989"/>
    </source>
</evidence>
<protein>
    <recommendedName>
        <fullName evidence="19">Gamma-aminobutyric acid receptor subunit beta</fullName>
    </recommendedName>
</protein>
<evidence type="ECO:0000256" key="9">
    <source>
        <dbReference type="ARBA" id="ARBA00023136"/>
    </source>
</evidence>
<comment type="caution">
    <text evidence="23">The sequence shown here is derived from an EMBL/GenBank/DDBJ whole genome shotgun (WGS) entry which is preliminary data.</text>
</comment>
<keyword evidence="4 20" id="KW-0812">Transmembrane</keyword>
<dbReference type="Gene3D" id="2.70.170.10">
    <property type="entry name" value="Neurotransmitter-gated ion-channel ligand-binding domain"/>
    <property type="match status" value="1"/>
</dbReference>
<dbReference type="InterPro" id="IPR006029">
    <property type="entry name" value="Neurotrans-gated_channel_TM"/>
</dbReference>
<dbReference type="PANTHER" id="PTHR18945">
    <property type="entry name" value="NEUROTRANSMITTER GATED ION CHANNEL"/>
    <property type="match status" value="1"/>
</dbReference>
<dbReference type="InterPro" id="IPR006202">
    <property type="entry name" value="Neur_chan_lig-bd"/>
</dbReference>
<dbReference type="FunFam" id="1.20.58.390:FF:000040">
    <property type="entry name" value="Gamma-aminobutyric acid receptor subunit beta-like"/>
    <property type="match status" value="1"/>
</dbReference>
<dbReference type="FunFam" id="2.70.170.10:FF:000021">
    <property type="entry name" value="Gamma-aminobutyric acid receptor isoform 3b"/>
    <property type="match status" value="1"/>
</dbReference>
<keyword evidence="24" id="KW-1185">Reference proteome</keyword>
<keyword evidence="9 20" id="KW-0472">Membrane</keyword>
<keyword evidence="15" id="KW-0628">Postsynaptic cell membrane</keyword>
<evidence type="ECO:0000256" key="14">
    <source>
        <dbReference type="ARBA" id="ARBA00023214"/>
    </source>
</evidence>
<keyword evidence="13" id="KW-0325">Glycoprotein</keyword>
<feature type="signal peptide" evidence="20">
    <location>
        <begin position="1"/>
        <end position="20"/>
    </location>
</feature>
<dbReference type="Gene3D" id="1.20.58.390">
    <property type="entry name" value="Neurotransmitter-gated ion-channel transmembrane domain"/>
    <property type="match status" value="2"/>
</dbReference>
<sequence>MKQAAILLFAFLCILSKCRLNDALVSQSNCISSIVAVFLAFSVQASSINNVSVILENLISGYDIRLRPKFGGKPLVVDIDIIIASFDAISEVNMDYTITMYLNQYWRDERLEYGDGRADQQMTLTGDFADKIWVPDTFFANDKNSFLHQVTESNKMIRLGGDGSIAYGMRFTTTLACMMDLHYYPLDIQNCTVEIESYGYPMEDVEMRWRVGKKSIVGTDKVNLPQFSLVNYNTISTIQVLASGRYQRLSLSFLLKRHIGYFVFQTFLPSILIVMLSWVSFWINHEATSARVALGITTVLTMTTISTGVRASLPRISYVKAIDIYLVMCFVFVFVALLEYAAVNYFFWGARAKKKKKRDRVAANMTANSLSNQNFRTTYRSQAANGRATGACDDQKLSEDGEIELTEIAAEDAHVSNAFPYPSIEGEERDHMLRHNTRVNTNNNHAEYHGDHQIENTARLRRPSGYAVKGKNQRDRKMWVNIRQRAKDIKSKLPEVKDVNNIDKYSRLMFPLLFLIFNAWYWVYYSVLSNMAVTADGQV</sequence>
<dbReference type="InterPro" id="IPR005437">
    <property type="entry name" value="GABRG-1/4"/>
</dbReference>
<organism evidence="23 24">
    <name type="scientific">Bugula neritina</name>
    <name type="common">Brown bryozoan</name>
    <name type="synonym">Sertularia neritina</name>
    <dbReference type="NCBI Taxonomy" id="10212"/>
    <lineage>
        <taxon>Eukaryota</taxon>
        <taxon>Metazoa</taxon>
        <taxon>Spiralia</taxon>
        <taxon>Lophotrochozoa</taxon>
        <taxon>Bryozoa</taxon>
        <taxon>Gymnolaemata</taxon>
        <taxon>Cheilostomatida</taxon>
        <taxon>Flustrina</taxon>
        <taxon>Buguloidea</taxon>
        <taxon>Bugulidae</taxon>
        <taxon>Bugula</taxon>
    </lineage>
</organism>
<feature type="transmembrane region" description="Helical" evidence="20">
    <location>
        <begin position="259"/>
        <end position="281"/>
    </location>
</feature>
<dbReference type="InterPro" id="IPR038050">
    <property type="entry name" value="Neuro_actylchol_rec"/>
</dbReference>
<dbReference type="AlphaFoldDB" id="A0A7J7J9B7"/>
<dbReference type="OrthoDB" id="8890589at2759"/>
<evidence type="ECO:0000256" key="5">
    <source>
        <dbReference type="ARBA" id="ARBA00022729"/>
    </source>
</evidence>
<accession>A0A7J7J9B7</accession>
<keyword evidence="10" id="KW-1015">Disulfide bond</keyword>
<keyword evidence="17 20" id="KW-0407">Ion channel</keyword>
<dbReference type="NCBIfam" id="TIGR00860">
    <property type="entry name" value="LIC"/>
    <property type="match status" value="1"/>
</dbReference>
<evidence type="ECO:0000256" key="4">
    <source>
        <dbReference type="ARBA" id="ARBA00022692"/>
    </source>
</evidence>
<feature type="transmembrane region" description="Helical" evidence="20">
    <location>
        <begin position="325"/>
        <end position="348"/>
    </location>
</feature>
<evidence type="ECO:0000256" key="20">
    <source>
        <dbReference type="RuleBase" id="RU000687"/>
    </source>
</evidence>
<evidence type="ECO:0000259" key="22">
    <source>
        <dbReference type="Pfam" id="PF02932"/>
    </source>
</evidence>
<dbReference type="GO" id="GO:0005254">
    <property type="term" value="F:chloride channel activity"/>
    <property type="evidence" value="ECO:0007669"/>
    <property type="project" value="UniProtKB-KW"/>
</dbReference>
<evidence type="ECO:0000256" key="11">
    <source>
        <dbReference type="ARBA" id="ARBA00023170"/>
    </source>
</evidence>
<dbReference type="InterPro" id="IPR036719">
    <property type="entry name" value="Neuro-gated_channel_TM_sf"/>
</dbReference>
<name>A0A7J7J9B7_BUGNE</name>
<dbReference type="Proteomes" id="UP000593567">
    <property type="component" value="Unassembled WGS sequence"/>
</dbReference>
<evidence type="ECO:0000256" key="16">
    <source>
        <dbReference type="ARBA" id="ARBA00023286"/>
    </source>
</evidence>
<evidence type="ECO:0000256" key="17">
    <source>
        <dbReference type="ARBA" id="ARBA00023303"/>
    </source>
</evidence>
<evidence type="ECO:0000256" key="13">
    <source>
        <dbReference type="ARBA" id="ARBA00023180"/>
    </source>
</evidence>
<dbReference type="InterPro" id="IPR036734">
    <property type="entry name" value="Neur_chan_lig-bd_sf"/>
</dbReference>
<proteinExistence type="inferred from homology"/>
<dbReference type="GO" id="GO:0045211">
    <property type="term" value="C:postsynaptic membrane"/>
    <property type="evidence" value="ECO:0007669"/>
    <property type="project" value="UniProtKB-SubCell"/>
</dbReference>
<gene>
    <name evidence="23" type="ORF">EB796_019063</name>
</gene>
<dbReference type="CDD" id="cd19049">
    <property type="entry name" value="LGIC_TM_anion"/>
    <property type="match status" value="1"/>
</dbReference>
<keyword evidence="16" id="KW-1071">Ligand-gated ion channel</keyword>
<keyword evidence="2 20" id="KW-0813">Transport</keyword>